<dbReference type="Proteomes" id="UP000018461">
    <property type="component" value="Unassembled WGS sequence"/>
</dbReference>
<dbReference type="Pfam" id="PF01594">
    <property type="entry name" value="AI-2E_transport"/>
    <property type="match status" value="1"/>
</dbReference>
<dbReference type="PANTHER" id="PTHR21716:SF68">
    <property type="entry name" value="TRANSPORT PROTEIN YTVI-RELATED"/>
    <property type="match status" value="1"/>
</dbReference>
<comment type="similarity">
    <text evidence="2">Belongs to the autoinducer-2 exporter (AI-2E) (TC 2.A.86) family.</text>
</comment>
<feature type="transmembrane region" description="Helical" evidence="6">
    <location>
        <begin position="31"/>
        <end position="52"/>
    </location>
</feature>
<evidence type="ECO:0000256" key="6">
    <source>
        <dbReference type="SAM" id="Phobius"/>
    </source>
</evidence>
<evidence type="ECO:0000313" key="7">
    <source>
        <dbReference type="EMBL" id="EHL12729.1"/>
    </source>
</evidence>
<accession>G9WLS4</accession>
<proteinExistence type="inferred from homology"/>
<dbReference type="HOGENOM" id="CLU_031275_4_0_9"/>
<evidence type="ECO:0000313" key="8">
    <source>
        <dbReference type="Proteomes" id="UP000018461"/>
    </source>
</evidence>
<dbReference type="InterPro" id="IPR002549">
    <property type="entry name" value="AI-2E-like"/>
</dbReference>
<feature type="transmembrane region" description="Helical" evidence="6">
    <location>
        <begin position="153"/>
        <end position="179"/>
    </location>
</feature>
<evidence type="ECO:0000256" key="5">
    <source>
        <dbReference type="ARBA" id="ARBA00023136"/>
    </source>
</evidence>
<feature type="transmembrane region" description="Helical" evidence="6">
    <location>
        <begin position="277"/>
        <end position="293"/>
    </location>
</feature>
<evidence type="ECO:0000256" key="3">
    <source>
        <dbReference type="ARBA" id="ARBA00022692"/>
    </source>
</evidence>
<feature type="transmembrane region" description="Helical" evidence="6">
    <location>
        <begin position="215"/>
        <end position="237"/>
    </location>
</feature>
<comment type="subcellular location">
    <subcellularLocation>
        <location evidence="1">Membrane</location>
        <topology evidence="1">Multi-pass membrane protein</topology>
    </subcellularLocation>
</comment>
<reference evidence="7" key="1">
    <citation type="submission" date="2011-08" db="EMBL/GenBank/DDBJ databases">
        <authorList>
            <consortium name="The Broad Institute Genome Sequencing Platform"/>
            <person name="Earl A."/>
            <person name="Ward D."/>
            <person name="Feldgarden M."/>
            <person name="Gevers D."/>
            <person name="Sizova M."/>
            <person name="Hazen A."/>
            <person name="Epstein S."/>
            <person name="Young S.K."/>
            <person name="Zeng Q."/>
            <person name="Gargeya S."/>
            <person name="Fitzgerald M."/>
            <person name="Haas B."/>
            <person name="Abouelleil A."/>
            <person name="Alvarado L."/>
            <person name="Arachchi H.M."/>
            <person name="Berlin A."/>
            <person name="Brown A."/>
            <person name="Chapman S.B."/>
            <person name="Chen Z."/>
            <person name="Dunbar C."/>
            <person name="Freedman E."/>
            <person name="Gearin G."/>
            <person name="Gellesch M."/>
            <person name="Goldberg J."/>
            <person name="Griggs A."/>
            <person name="Gujja S."/>
            <person name="Heiman D."/>
            <person name="Howarth C."/>
            <person name="Larson L."/>
            <person name="Lui A."/>
            <person name="MacDonald P.J.P."/>
            <person name="Montmayeur A."/>
            <person name="Murphy C."/>
            <person name="Neiman D."/>
            <person name="Pearson M."/>
            <person name="Priest M."/>
            <person name="Roberts A."/>
            <person name="Saif S."/>
            <person name="Shea T."/>
            <person name="Shenoy N."/>
            <person name="Sisk P."/>
            <person name="Stolte C."/>
            <person name="Sykes S."/>
            <person name="Wortman J."/>
            <person name="Nusbaum C."/>
            <person name="Birren B."/>
        </authorList>
    </citation>
    <scope>NUCLEOTIDE SEQUENCE</scope>
    <source>
        <strain evidence="7">ACB1</strain>
    </source>
</reference>
<keyword evidence="5 6" id="KW-0472">Membrane</keyword>
<keyword evidence="4 6" id="KW-1133">Transmembrane helix</keyword>
<evidence type="ECO:0000256" key="1">
    <source>
        <dbReference type="ARBA" id="ARBA00004141"/>
    </source>
</evidence>
<protein>
    <submittedName>
        <fullName evidence="7">Sporulation integral membrane protein YtvI</fullName>
    </submittedName>
</protein>
<dbReference type="RefSeq" id="WP_009534152.1">
    <property type="nucleotide sequence ID" value="NZ_KE148312.1"/>
</dbReference>
<name>G9WLS4_9FIRM</name>
<gene>
    <name evidence="7" type="ORF">HMPREF9625_00283</name>
</gene>
<feature type="transmembrane region" description="Helical" evidence="6">
    <location>
        <begin position="7"/>
        <end position="25"/>
    </location>
</feature>
<dbReference type="AlphaFoldDB" id="G9WLS4"/>
<dbReference type="PANTHER" id="PTHR21716">
    <property type="entry name" value="TRANSMEMBRANE PROTEIN"/>
    <property type="match status" value="1"/>
</dbReference>
<dbReference type="GO" id="GO:0016020">
    <property type="term" value="C:membrane"/>
    <property type="evidence" value="ECO:0007669"/>
    <property type="project" value="UniProtKB-SubCell"/>
</dbReference>
<keyword evidence="3 6" id="KW-0812">Transmembrane</keyword>
<comment type="caution">
    <text evidence="7">The sequence shown here is derived from an EMBL/GenBank/DDBJ whole genome shotgun (WGS) entry which is preliminary data.</text>
</comment>
<sequence>MKRIGLLLYRICFPLVLTAIFLILIPRLLLFFLPFFLGAILAVLASPIIHFVSKTFPGIKKEHWTVLIIVFLFVIVLGLLYLLFLLGGPFLSVKMAGFPEYLLSAKNMALDSLEKVRQLLPEGFQEIFANMPKKMEGYGKNILRSWSSPAIRLSLHLVGGLPELVLYFVIMILSSFSFVKEGRGILQGLQKIVPESFSRYGKLLREDGKKIIKGYILAQIEIMFCVFLLLAIGFSFLRVPYGVLLAFLTAFLDALPIFGVGFIMWPWMLFILIQGRFGFFAVLLVLYLLTQVIRQFLQPKIIGEAIGLPPLLALLFLFLGYKFYGLSGMVLALPVGMLLLRFYHYGAYDGLILASKELKEILVKALYQ</sequence>
<feature type="transmembrane region" description="Helical" evidence="6">
    <location>
        <begin position="64"/>
        <end position="86"/>
    </location>
</feature>
<dbReference type="STRING" id="796943.HMPREF9625_00283"/>
<feature type="transmembrane region" description="Helical" evidence="6">
    <location>
        <begin position="313"/>
        <end position="340"/>
    </location>
</feature>
<dbReference type="PATRIC" id="fig|796943.3.peg.672"/>
<organism evidence="7 8">
    <name type="scientific">Oribacterium parvum ACB1</name>
    <dbReference type="NCBI Taxonomy" id="796943"/>
    <lineage>
        <taxon>Bacteria</taxon>
        <taxon>Bacillati</taxon>
        <taxon>Bacillota</taxon>
        <taxon>Clostridia</taxon>
        <taxon>Lachnospirales</taxon>
        <taxon>Lachnospiraceae</taxon>
        <taxon>Oribacterium</taxon>
    </lineage>
</organism>
<dbReference type="GO" id="GO:0055085">
    <property type="term" value="P:transmembrane transport"/>
    <property type="evidence" value="ECO:0007669"/>
    <property type="project" value="TreeGrafter"/>
</dbReference>
<reference evidence="7" key="2">
    <citation type="submission" date="2013-03" db="EMBL/GenBank/DDBJ databases">
        <title>The Genome Sequence of Oribacterium sp. ACB1.</title>
        <authorList>
            <consortium name="The Broad Institute Genomics Platform"/>
            <consortium name="The Broad Institute Genome Sequencing Center for Infectious Disease"/>
            <person name="Earl A."/>
            <person name="Ward D."/>
            <person name="Feldgarden M."/>
            <person name="Gevers D."/>
            <person name="Sizova M."/>
            <person name="Hazen A."/>
            <person name="Epstein S."/>
            <person name="Walker B."/>
            <person name="Young S."/>
            <person name="Zeng Q."/>
            <person name="Gargeya S."/>
            <person name="Fitzgerald M."/>
            <person name="Haas B."/>
            <person name="Abouelleil A."/>
            <person name="Allen A.W."/>
            <person name="Alvarado L."/>
            <person name="Arachchi H.M."/>
            <person name="Berlin A.M."/>
            <person name="Chapman S.B."/>
            <person name="Gainer-Dewar J."/>
            <person name="Goldberg J."/>
            <person name="Griggs A."/>
            <person name="Gujja S."/>
            <person name="Hansen M."/>
            <person name="Howarth C."/>
            <person name="Imamovic A."/>
            <person name="Ireland A."/>
            <person name="Larimer J."/>
            <person name="McCowan C."/>
            <person name="Murphy C."/>
            <person name="Pearson M."/>
            <person name="Poon T.W."/>
            <person name="Priest M."/>
            <person name="Roberts A."/>
            <person name="Saif S."/>
            <person name="Shea T."/>
            <person name="Sisk P."/>
            <person name="Sykes S."/>
            <person name="Wortman J."/>
            <person name="Nusbaum C."/>
            <person name="Birren B."/>
        </authorList>
    </citation>
    <scope>NUCLEOTIDE SEQUENCE [LARGE SCALE GENOMIC DNA]</scope>
    <source>
        <strain evidence="7">ACB1</strain>
    </source>
</reference>
<evidence type="ECO:0000256" key="4">
    <source>
        <dbReference type="ARBA" id="ARBA00022989"/>
    </source>
</evidence>
<feature type="transmembrane region" description="Helical" evidence="6">
    <location>
        <begin position="243"/>
        <end position="265"/>
    </location>
</feature>
<keyword evidence="8" id="KW-1185">Reference proteome</keyword>
<evidence type="ECO:0000256" key="2">
    <source>
        <dbReference type="ARBA" id="ARBA00009773"/>
    </source>
</evidence>
<dbReference type="EMBL" id="AFZC02000003">
    <property type="protein sequence ID" value="EHL12729.1"/>
    <property type="molecule type" value="Genomic_DNA"/>
</dbReference>